<name>A0ABV0M405_9HYPH</name>
<dbReference type="InterPro" id="IPR013154">
    <property type="entry name" value="ADH-like_N"/>
</dbReference>
<dbReference type="SUPFAM" id="SSF50129">
    <property type="entry name" value="GroES-like"/>
    <property type="match status" value="1"/>
</dbReference>
<dbReference type="Gene3D" id="3.40.50.720">
    <property type="entry name" value="NAD(P)-binding Rossmann-like Domain"/>
    <property type="match status" value="1"/>
</dbReference>
<dbReference type="Proteomes" id="UP001496627">
    <property type="component" value="Unassembled WGS sequence"/>
</dbReference>
<organism evidence="4 5">
    <name type="scientific">Neorhizobium phenanthreniclasticum</name>
    <dbReference type="NCBI Taxonomy" id="3157917"/>
    <lineage>
        <taxon>Bacteria</taxon>
        <taxon>Pseudomonadati</taxon>
        <taxon>Pseudomonadota</taxon>
        <taxon>Alphaproteobacteria</taxon>
        <taxon>Hyphomicrobiales</taxon>
        <taxon>Rhizobiaceae</taxon>
        <taxon>Rhizobium/Agrobacterium group</taxon>
        <taxon>Neorhizobium</taxon>
    </lineage>
</organism>
<accession>A0ABV0M405</accession>
<keyword evidence="2" id="KW-0560">Oxidoreductase</keyword>
<protein>
    <submittedName>
        <fullName evidence="4">Zinc-dependent alcohol dehydrogenase family protein</fullName>
    </submittedName>
</protein>
<dbReference type="EMBL" id="JBEAAL010000012">
    <property type="protein sequence ID" value="MEQ1406582.1"/>
    <property type="molecule type" value="Genomic_DNA"/>
</dbReference>
<dbReference type="SMART" id="SM00829">
    <property type="entry name" value="PKS_ER"/>
    <property type="match status" value="1"/>
</dbReference>
<dbReference type="Pfam" id="PF00107">
    <property type="entry name" value="ADH_zinc_N"/>
    <property type="match status" value="1"/>
</dbReference>
<dbReference type="InterPro" id="IPR020843">
    <property type="entry name" value="ER"/>
</dbReference>
<dbReference type="RefSeq" id="WP_348863403.1">
    <property type="nucleotide sequence ID" value="NZ_JBEAAL010000012.1"/>
</dbReference>
<dbReference type="InterPro" id="IPR013149">
    <property type="entry name" value="ADH-like_C"/>
</dbReference>
<comment type="caution">
    <text evidence="4">The sequence shown here is derived from an EMBL/GenBank/DDBJ whole genome shotgun (WGS) entry which is preliminary data.</text>
</comment>
<proteinExistence type="predicted"/>
<evidence type="ECO:0000259" key="3">
    <source>
        <dbReference type="SMART" id="SM00829"/>
    </source>
</evidence>
<dbReference type="InterPro" id="IPR036291">
    <property type="entry name" value="NAD(P)-bd_dom_sf"/>
</dbReference>
<keyword evidence="5" id="KW-1185">Reference proteome</keyword>
<evidence type="ECO:0000256" key="2">
    <source>
        <dbReference type="ARBA" id="ARBA00023002"/>
    </source>
</evidence>
<dbReference type="InterPro" id="IPR011032">
    <property type="entry name" value="GroES-like_sf"/>
</dbReference>
<evidence type="ECO:0000256" key="1">
    <source>
        <dbReference type="ARBA" id="ARBA00022857"/>
    </source>
</evidence>
<evidence type="ECO:0000313" key="5">
    <source>
        <dbReference type="Proteomes" id="UP001496627"/>
    </source>
</evidence>
<feature type="domain" description="Enoyl reductase (ER)" evidence="3">
    <location>
        <begin position="11"/>
        <end position="327"/>
    </location>
</feature>
<sequence length="329" mass="34916">MARVVRFHQHGGPEVLRIENVDVPRPGSGEVRIRVKALGLNRAEALLRAGTYIETPTLPSGLGLEAAGIVDAVGEGVSGVAPDDVVSIVPPISMIRWPAYGEFVVFPEHLVVRHPPSLGFEAAAALWMSHLTAYGALIDIARLQRGDFVVITAASSSVGLAAVQIAKLVGAIPVAVTRTSAKKGALLKNGATHVIASAEEDLEGRLKEIAGPDGVRVVFDAVGGSIFMPLTAAMARGGILIEYGGLSPEPTPFPLFTVLGKCLTLRGYLVHEIIGDPARLETAKAFICDGLERGVFRPVIARTFPFEEIVQAHRFLESNEQFGKIVVTI</sequence>
<dbReference type="Pfam" id="PF08240">
    <property type="entry name" value="ADH_N"/>
    <property type="match status" value="1"/>
</dbReference>
<evidence type="ECO:0000313" key="4">
    <source>
        <dbReference type="EMBL" id="MEQ1406582.1"/>
    </source>
</evidence>
<reference evidence="4 5" key="1">
    <citation type="submission" date="2024-05" db="EMBL/GenBank/DDBJ databases">
        <title>Neorhizobium sp. Rsf11, a plant growth promoting and heavy metal resistant PAH-degrader.</title>
        <authorList>
            <person name="Golubev S.N."/>
            <person name="Muratova A.Y."/>
            <person name="Markelova M.I."/>
        </authorList>
    </citation>
    <scope>NUCLEOTIDE SEQUENCE [LARGE SCALE GENOMIC DNA]</scope>
    <source>
        <strain evidence="4 5">Rsf11</strain>
    </source>
</reference>
<dbReference type="PANTHER" id="PTHR48106:SF5">
    <property type="entry name" value="ZINC-CONTAINING ALCOHOL DEHYDROGENASE"/>
    <property type="match status" value="1"/>
</dbReference>
<gene>
    <name evidence="4" type="ORF">ABK249_16750</name>
</gene>
<dbReference type="SUPFAM" id="SSF51735">
    <property type="entry name" value="NAD(P)-binding Rossmann-fold domains"/>
    <property type="match status" value="1"/>
</dbReference>
<dbReference type="Gene3D" id="3.90.180.10">
    <property type="entry name" value="Medium-chain alcohol dehydrogenases, catalytic domain"/>
    <property type="match status" value="1"/>
</dbReference>
<dbReference type="CDD" id="cd08268">
    <property type="entry name" value="MDR2"/>
    <property type="match status" value="1"/>
</dbReference>
<keyword evidence="1" id="KW-0521">NADP</keyword>
<dbReference type="PANTHER" id="PTHR48106">
    <property type="entry name" value="QUINONE OXIDOREDUCTASE PIG3-RELATED"/>
    <property type="match status" value="1"/>
</dbReference>